<dbReference type="InterPro" id="IPR000387">
    <property type="entry name" value="Tyr_Pase_dom"/>
</dbReference>
<dbReference type="GO" id="GO:0005737">
    <property type="term" value="C:cytoplasm"/>
    <property type="evidence" value="ECO:0007669"/>
    <property type="project" value="TreeGrafter"/>
</dbReference>
<dbReference type="InterPro" id="IPR042942">
    <property type="entry name" value="Laforin"/>
</dbReference>
<keyword evidence="2" id="KW-0904">Protein phosphatase</keyword>
<dbReference type="GO" id="GO:0044042">
    <property type="term" value="P:glucan metabolic process"/>
    <property type="evidence" value="ECO:0007669"/>
    <property type="project" value="UniProtKB-ARBA"/>
</dbReference>
<feature type="domain" description="CBM20" evidence="8">
    <location>
        <begin position="1"/>
        <end position="108"/>
    </location>
</feature>
<feature type="domain" description="Tyrosine specific protein phosphatases" evidence="7">
    <location>
        <begin position="227"/>
        <end position="295"/>
    </location>
</feature>
<name>V9L6T3_CALMI</name>
<evidence type="ECO:0000256" key="1">
    <source>
        <dbReference type="ARBA" id="ARBA00022801"/>
    </source>
</evidence>
<dbReference type="Pfam" id="PF00686">
    <property type="entry name" value="CBM_20"/>
    <property type="match status" value="1"/>
</dbReference>
<proteinExistence type="evidence at transcript level"/>
<dbReference type="Gene3D" id="2.60.40.10">
    <property type="entry name" value="Immunoglobulins"/>
    <property type="match status" value="1"/>
</dbReference>
<dbReference type="GO" id="GO:2001070">
    <property type="term" value="F:starch binding"/>
    <property type="evidence" value="ECO:0007669"/>
    <property type="project" value="InterPro"/>
</dbReference>
<dbReference type="EMBL" id="JW875298">
    <property type="protein sequence ID" value="AFP07815.1"/>
    <property type="molecule type" value="mRNA"/>
</dbReference>
<dbReference type="GO" id="GO:0019203">
    <property type="term" value="F:carbohydrate phosphatase activity"/>
    <property type="evidence" value="ECO:0007669"/>
    <property type="project" value="InterPro"/>
</dbReference>
<dbReference type="PROSITE" id="PS00383">
    <property type="entry name" value="TYR_PHOSPHATASE_1"/>
    <property type="match status" value="1"/>
</dbReference>
<feature type="region of interest" description="Disordered" evidence="4">
    <location>
        <begin position="30"/>
        <end position="50"/>
    </location>
</feature>
<feature type="domain" description="Tyrosine-protein phosphatase" evidence="6">
    <location>
        <begin position="140"/>
        <end position="307"/>
    </location>
</feature>
<evidence type="ECO:0000256" key="2">
    <source>
        <dbReference type="ARBA" id="ARBA00022912"/>
    </source>
</evidence>
<dbReference type="GO" id="GO:0004725">
    <property type="term" value="F:protein tyrosine phosphatase activity"/>
    <property type="evidence" value="ECO:0007669"/>
    <property type="project" value="InterPro"/>
</dbReference>
<dbReference type="Pfam" id="PF00782">
    <property type="entry name" value="DSPc"/>
    <property type="match status" value="1"/>
</dbReference>
<dbReference type="InterPro" id="IPR013783">
    <property type="entry name" value="Ig-like_fold"/>
</dbReference>
<dbReference type="InterPro" id="IPR016130">
    <property type="entry name" value="Tyr_Pase_AS"/>
</dbReference>
<evidence type="ECO:0000313" key="9">
    <source>
        <dbReference type="EMBL" id="AFP07815.1"/>
    </source>
</evidence>
<evidence type="ECO:0000259" key="6">
    <source>
        <dbReference type="PROSITE" id="PS50054"/>
    </source>
</evidence>
<evidence type="ECO:0000259" key="8">
    <source>
        <dbReference type="PROSITE" id="PS51166"/>
    </source>
</evidence>
<dbReference type="PROSITE" id="PS50056">
    <property type="entry name" value="TYR_PHOSPHATASE_2"/>
    <property type="match status" value="1"/>
</dbReference>
<protein>
    <submittedName>
        <fullName evidence="9">Epilepsy, progressive myoclonus type 2A, Lafora disease (Laforin)</fullName>
    </submittedName>
</protein>
<dbReference type="FunFam" id="3.90.190.10:FF:000054">
    <property type="entry name" value="laforin isoform X1"/>
    <property type="match status" value="1"/>
</dbReference>
<dbReference type="SMART" id="SM01065">
    <property type="entry name" value="CBM_2"/>
    <property type="match status" value="1"/>
</dbReference>
<dbReference type="InterPro" id="IPR013784">
    <property type="entry name" value="Carb-bd-like_fold"/>
</dbReference>
<evidence type="ECO:0000259" key="7">
    <source>
        <dbReference type="PROSITE" id="PS50056"/>
    </source>
</evidence>
<dbReference type="InterPro" id="IPR000340">
    <property type="entry name" value="Dual-sp_phosphatase_cat-dom"/>
</dbReference>
<dbReference type="SMART" id="SM00195">
    <property type="entry name" value="DSPc"/>
    <property type="match status" value="1"/>
</dbReference>
<dbReference type="GO" id="GO:0005634">
    <property type="term" value="C:nucleus"/>
    <property type="evidence" value="ECO:0007669"/>
    <property type="project" value="TreeGrafter"/>
</dbReference>
<dbReference type="CDD" id="cd14526">
    <property type="entry name" value="DSP_laforin-like"/>
    <property type="match status" value="1"/>
</dbReference>
<dbReference type="InterPro" id="IPR045204">
    <property type="entry name" value="DSP_laforin-like"/>
</dbReference>
<dbReference type="SUPFAM" id="SSF52799">
    <property type="entry name" value="(Phosphotyrosine protein) phosphatases II"/>
    <property type="match status" value="1"/>
</dbReference>
<feature type="chain" id="PRO_5004779159" evidence="5">
    <location>
        <begin position="18"/>
        <end position="316"/>
    </location>
</feature>
<reference evidence="9" key="1">
    <citation type="journal article" date="2014" name="Nature">
        <title>Elephant shark genome provides unique insights into gnathostome evolution.</title>
        <authorList>
            <consortium name="International Elephant Shark Genome Sequencing Consortium"/>
            <person name="Venkatesh B."/>
            <person name="Lee A.P."/>
            <person name="Ravi V."/>
            <person name="Maurya A.K."/>
            <person name="Lian M.M."/>
            <person name="Swann J.B."/>
            <person name="Ohta Y."/>
            <person name="Flajnik M.F."/>
            <person name="Sutoh Y."/>
            <person name="Kasahara M."/>
            <person name="Hoon S."/>
            <person name="Gangu V."/>
            <person name="Roy S.W."/>
            <person name="Irimia M."/>
            <person name="Korzh V."/>
            <person name="Kondrychyn I."/>
            <person name="Lim Z.W."/>
            <person name="Tay B.H."/>
            <person name="Tohari S."/>
            <person name="Kong K.W."/>
            <person name="Ho S."/>
            <person name="Lorente-Galdos B."/>
            <person name="Quilez J."/>
            <person name="Marques-Bonet T."/>
            <person name="Raney B.J."/>
            <person name="Ingham P.W."/>
            <person name="Tay A."/>
            <person name="Hillier L.W."/>
            <person name="Minx P."/>
            <person name="Boehm T."/>
            <person name="Wilson R.K."/>
            <person name="Brenner S."/>
            <person name="Warren W.C."/>
        </authorList>
    </citation>
    <scope>NUCLEOTIDE SEQUENCE</scope>
    <source>
        <tissue evidence="9">Heart</tissue>
    </source>
</reference>
<dbReference type="AlphaFoldDB" id="V9L6T3"/>
<keyword evidence="1" id="KW-0378">Hydrolase</keyword>
<dbReference type="Gene3D" id="3.90.190.10">
    <property type="entry name" value="Protein tyrosine phosphatase superfamily"/>
    <property type="match status" value="1"/>
</dbReference>
<dbReference type="InterPro" id="IPR002044">
    <property type="entry name" value="CBM20"/>
</dbReference>
<sequence>MLFRFAVVVSLGGGAETLCVSGSRPELGHWDPGKAVPMSPAHSPQGQPQGQPQLWVADISLQHNVSERFWFKFAKNINGQIIWEGNGPLHDRCCEFTDSNVVDGVYCHPVGHYIEESGFTNEMKHTTDFYFHIADNQSIHYSRILSSLWLGSCPRQLEHVTVKLKQELGVTAVMNFQTDWDIIHNSWGCNQKPEPMKPEFLQELYKEAGLAYVWIPTPDMSTQGRVQMLPQAVYLLHGLLANGHSVYVHCNAGVGRSTATVCGFLMYIFGWSLRKTQYFVISKRPAVYIDEEALLLAQDDFNQKFGPIHPSLCYSN</sequence>
<dbReference type="InterPro" id="IPR029021">
    <property type="entry name" value="Prot-tyrosine_phosphatase-like"/>
</dbReference>
<organism evidence="9">
    <name type="scientific">Callorhinchus milii</name>
    <name type="common">Ghost shark</name>
    <dbReference type="NCBI Taxonomy" id="7868"/>
    <lineage>
        <taxon>Eukaryota</taxon>
        <taxon>Metazoa</taxon>
        <taxon>Chordata</taxon>
        <taxon>Craniata</taxon>
        <taxon>Vertebrata</taxon>
        <taxon>Chondrichthyes</taxon>
        <taxon>Holocephali</taxon>
        <taxon>Chimaeriformes</taxon>
        <taxon>Callorhinchidae</taxon>
        <taxon>Callorhinchus</taxon>
    </lineage>
</organism>
<keyword evidence="3" id="KW-0119">Carbohydrate metabolism</keyword>
<dbReference type="PANTHER" id="PTHR46864:SF1">
    <property type="entry name" value="LAFORIN"/>
    <property type="match status" value="1"/>
</dbReference>
<evidence type="ECO:0000256" key="5">
    <source>
        <dbReference type="SAM" id="SignalP"/>
    </source>
</evidence>
<accession>V9L6T3</accession>
<keyword evidence="5" id="KW-0732">Signal</keyword>
<dbReference type="SUPFAM" id="SSF49452">
    <property type="entry name" value="Starch-binding domain-like"/>
    <property type="match status" value="1"/>
</dbReference>
<evidence type="ECO:0000256" key="4">
    <source>
        <dbReference type="SAM" id="MobiDB-lite"/>
    </source>
</evidence>
<dbReference type="PANTHER" id="PTHR46864">
    <property type="entry name" value="LAFORIN"/>
    <property type="match status" value="1"/>
</dbReference>
<dbReference type="InterPro" id="IPR020422">
    <property type="entry name" value="TYR_PHOSPHATASE_DUAL_dom"/>
</dbReference>
<feature type="signal peptide" evidence="5">
    <location>
        <begin position="1"/>
        <end position="17"/>
    </location>
</feature>
<evidence type="ECO:0000256" key="3">
    <source>
        <dbReference type="ARBA" id="ARBA00023277"/>
    </source>
</evidence>
<dbReference type="PROSITE" id="PS50054">
    <property type="entry name" value="TYR_PHOSPHATASE_DUAL"/>
    <property type="match status" value="1"/>
</dbReference>
<dbReference type="PROSITE" id="PS51166">
    <property type="entry name" value="CBM20"/>
    <property type="match status" value="1"/>
</dbReference>